<dbReference type="GO" id="GO:0005829">
    <property type="term" value="C:cytosol"/>
    <property type="evidence" value="ECO:0007669"/>
    <property type="project" value="TreeGrafter"/>
</dbReference>
<organism evidence="3 4">
    <name type="scientific">Clathrus columnatus</name>
    <dbReference type="NCBI Taxonomy" id="1419009"/>
    <lineage>
        <taxon>Eukaryota</taxon>
        <taxon>Fungi</taxon>
        <taxon>Dikarya</taxon>
        <taxon>Basidiomycota</taxon>
        <taxon>Agaricomycotina</taxon>
        <taxon>Agaricomycetes</taxon>
        <taxon>Phallomycetidae</taxon>
        <taxon>Phallales</taxon>
        <taxon>Clathraceae</taxon>
        <taxon>Clathrus</taxon>
    </lineage>
</organism>
<evidence type="ECO:0000313" key="4">
    <source>
        <dbReference type="Proteomes" id="UP001050691"/>
    </source>
</evidence>
<evidence type="ECO:0000259" key="1">
    <source>
        <dbReference type="Pfam" id="PF00326"/>
    </source>
</evidence>
<dbReference type="GO" id="GO:0070012">
    <property type="term" value="F:oligopeptidase activity"/>
    <property type="evidence" value="ECO:0007669"/>
    <property type="project" value="TreeGrafter"/>
</dbReference>
<dbReference type="Proteomes" id="UP001050691">
    <property type="component" value="Unassembled WGS sequence"/>
</dbReference>
<sequence length="77" mass="8499">MAILRGNLPDDDRVVPLHSFKYTAALQYTAAKNSNPLLIRIDRKAGHGAGKSIEKRMHDAAARYSFAAFALGAQWKD</sequence>
<dbReference type="PANTHER" id="PTHR42881:SF2">
    <property type="entry name" value="PROLYL ENDOPEPTIDASE"/>
    <property type="match status" value="1"/>
</dbReference>
<dbReference type="InterPro" id="IPR001375">
    <property type="entry name" value="Peptidase_S9_cat"/>
</dbReference>
<evidence type="ECO:0000313" key="2">
    <source>
        <dbReference type="EMBL" id="GJJ07655.1"/>
    </source>
</evidence>
<dbReference type="GO" id="GO:0008236">
    <property type="term" value="F:serine-type peptidase activity"/>
    <property type="evidence" value="ECO:0007669"/>
    <property type="project" value="InterPro"/>
</dbReference>
<dbReference type="AlphaFoldDB" id="A0AAV5ARW3"/>
<dbReference type="Pfam" id="PF00326">
    <property type="entry name" value="Peptidase_S9"/>
    <property type="match status" value="1"/>
</dbReference>
<gene>
    <name evidence="2" type="ORF">Clacol_001860</name>
    <name evidence="3" type="ORF">Clacol_010574</name>
</gene>
<name>A0AAV5ARW3_9AGAM</name>
<protein>
    <recommendedName>
        <fullName evidence="1">Peptidase S9 prolyl oligopeptidase catalytic domain-containing protein</fullName>
    </recommendedName>
</protein>
<dbReference type="InterPro" id="IPR029058">
    <property type="entry name" value="AB_hydrolase_fold"/>
</dbReference>
<evidence type="ECO:0000313" key="3">
    <source>
        <dbReference type="EMBL" id="GJJ16278.1"/>
    </source>
</evidence>
<dbReference type="InterPro" id="IPR051167">
    <property type="entry name" value="Prolyl_oligopep/macrocyclase"/>
</dbReference>
<accession>A0AAV5ARW3</accession>
<keyword evidence="4" id="KW-1185">Reference proteome</keyword>
<dbReference type="EMBL" id="BPWL01000017">
    <property type="protein sequence ID" value="GJJ16278.1"/>
    <property type="molecule type" value="Genomic_DNA"/>
</dbReference>
<feature type="domain" description="Peptidase S9 prolyl oligopeptidase catalytic" evidence="1">
    <location>
        <begin position="10"/>
        <end position="72"/>
    </location>
</feature>
<dbReference type="GO" id="GO:0006508">
    <property type="term" value="P:proteolysis"/>
    <property type="evidence" value="ECO:0007669"/>
    <property type="project" value="InterPro"/>
</dbReference>
<dbReference type="Gene3D" id="3.40.50.1820">
    <property type="entry name" value="alpha/beta hydrolase"/>
    <property type="match status" value="1"/>
</dbReference>
<dbReference type="PANTHER" id="PTHR42881">
    <property type="entry name" value="PROLYL ENDOPEPTIDASE"/>
    <property type="match status" value="1"/>
</dbReference>
<reference evidence="3" key="1">
    <citation type="submission" date="2021-10" db="EMBL/GenBank/DDBJ databases">
        <title>De novo Genome Assembly of Clathrus columnatus (Basidiomycota, Fungi) Using Illumina and Nanopore Sequence Data.</title>
        <authorList>
            <person name="Ogiso-Tanaka E."/>
            <person name="Itagaki H."/>
            <person name="Hosoya T."/>
            <person name="Hosaka K."/>
        </authorList>
    </citation>
    <scope>NUCLEOTIDE SEQUENCE</scope>
    <source>
        <strain evidence="3">MO-923</strain>
    </source>
</reference>
<comment type="caution">
    <text evidence="3">The sequence shown here is derived from an EMBL/GenBank/DDBJ whole genome shotgun (WGS) entry which is preliminary data.</text>
</comment>
<proteinExistence type="predicted"/>
<dbReference type="EMBL" id="BPWL01000002">
    <property type="protein sequence ID" value="GJJ07655.1"/>
    <property type="molecule type" value="Genomic_DNA"/>
</dbReference>